<feature type="compositionally biased region" description="Polar residues" evidence="1">
    <location>
        <begin position="99"/>
        <end position="121"/>
    </location>
</feature>
<keyword evidence="3" id="KW-1185">Reference proteome</keyword>
<gene>
    <name evidence="2" type="ORF">MELLADRAFT_68029</name>
</gene>
<name>F4S5B3_MELLP</name>
<feature type="compositionally biased region" description="Basic and acidic residues" evidence="1">
    <location>
        <begin position="504"/>
        <end position="515"/>
    </location>
</feature>
<dbReference type="HOGENOM" id="CLU_514902_0_0_1"/>
<dbReference type="EMBL" id="GL883150">
    <property type="protein sequence ID" value="EGG00136.1"/>
    <property type="molecule type" value="Genomic_DNA"/>
</dbReference>
<evidence type="ECO:0008006" key="4">
    <source>
        <dbReference type="Google" id="ProtNLM"/>
    </source>
</evidence>
<dbReference type="VEuPathDB" id="FungiDB:MELLADRAFT_68029"/>
<sequence length="529" mass="58672">MQSSQANPHLHPQSFPPYNNTQQNNHQTSTYHHPTYTFTRYTPPITHNQLPTPQHAPLHTGSPLSHNQPCHQHALIHTGSPLSHNQPVCQCGPTPPTGSPLSHNGSQQTFSHPYPSNFSQLPPSTSSQPPPTTFHLNSPHQQQICPIMLSSPSIELLSNQSLIKQSGHLNSPHQQQFCPITLSSPSIELLSSQLPIKQKALSRAKAPSWAKASSQAKAPSQAKLSKWHGPPLERQDYLNIIEYLSNPNNYNVLFGAGKKTAVKGQSLGSAGTWDVFATHINSLYNQRTKSNLMGLCGSDLWLRFGRFCRMYVAAKRGMNSTGSGVTDQDRANGVNLNAVKDENSCACFAEMDALFSEKANITAMDTMDSCLMDVEMDDDCNSDSDPESDSHSVCFIHTSSLANLLEGGHDQLAADQTPVLHLQINQLKSLLKNSTTPLPPIAASAKESKNPLAQALLAISQSKARMYEATNKRELDIEECMLQNESKRLMNEDYRMLREMALDKEKKEQEEKKQNWQELQRSSQLAWDK</sequence>
<dbReference type="AlphaFoldDB" id="F4S5B3"/>
<dbReference type="GeneID" id="18930954"/>
<evidence type="ECO:0000256" key="1">
    <source>
        <dbReference type="SAM" id="MobiDB-lite"/>
    </source>
</evidence>
<feature type="compositionally biased region" description="Low complexity" evidence="1">
    <location>
        <begin position="207"/>
        <end position="224"/>
    </location>
</feature>
<accession>F4S5B3</accession>
<dbReference type="InParanoid" id="F4S5B3"/>
<feature type="region of interest" description="Disordered" evidence="1">
    <location>
        <begin position="504"/>
        <end position="529"/>
    </location>
</feature>
<dbReference type="Proteomes" id="UP000001072">
    <property type="component" value="Unassembled WGS sequence"/>
</dbReference>
<feature type="region of interest" description="Disordered" evidence="1">
    <location>
        <begin position="1"/>
        <end position="68"/>
    </location>
</feature>
<protein>
    <recommendedName>
        <fullName evidence="4">No apical meristem-associated C-terminal domain-containing protein</fullName>
    </recommendedName>
</protein>
<feature type="compositionally biased region" description="Low complexity" evidence="1">
    <location>
        <begin position="18"/>
        <end position="33"/>
    </location>
</feature>
<reference evidence="3" key="1">
    <citation type="journal article" date="2011" name="Proc. Natl. Acad. Sci. U.S.A.">
        <title>Obligate biotrophy features unraveled by the genomic analysis of rust fungi.</title>
        <authorList>
            <person name="Duplessis S."/>
            <person name="Cuomo C.A."/>
            <person name="Lin Y.-C."/>
            <person name="Aerts A."/>
            <person name="Tisserant E."/>
            <person name="Veneault-Fourrey C."/>
            <person name="Joly D.L."/>
            <person name="Hacquard S."/>
            <person name="Amselem J."/>
            <person name="Cantarel B.L."/>
            <person name="Chiu R."/>
            <person name="Coutinho P.M."/>
            <person name="Feau N."/>
            <person name="Field M."/>
            <person name="Frey P."/>
            <person name="Gelhaye E."/>
            <person name="Goldberg J."/>
            <person name="Grabherr M.G."/>
            <person name="Kodira C.D."/>
            <person name="Kohler A."/>
            <person name="Kuees U."/>
            <person name="Lindquist E.A."/>
            <person name="Lucas S.M."/>
            <person name="Mago R."/>
            <person name="Mauceli E."/>
            <person name="Morin E."/>
            <person name="Murat C."/>
            <person name="Pangilinan J.L."/>
            <person name="Park R."/>
            <person name="Pearson M."/>
            <person name="Quesneville H."/>
            <person name="Rouhier N."/>
            <person name="Sakthikumar S."/>
            <person name="Salamov A.A."/>
            <person name="Schmutz J."/>
            <person name="Selles B."/>
            <person name="Shapiro H."/>
            <person name="Tanguay P."/>
            <person name="Tuskan G.A."/>
            <person name="Henrissat B."/>
            <person name="Van de Peer Y."/>
            <person name="Rouze P."/>
            <person name="Ellis J.G."/>
            <person name="Dodds P.N."/>
            <person name="Schein J.E."/>
            <person name="Zhong S."/>
            <person name="Hamelin R.C."/>
            <person name="Grigoriev I.V."/>
            <person name="Szabo L.J."/>
            <person name="Martin F."/>
        </authorList>
    </citation>
    <scope>NUCLEOTIDE SEQUENCE [LARGE SCALE GENOMIC DNA]</scope>
    <source>
        <strain evidence="3">98AG31 / pathotype 3-4-7</strain>
    </source>
</reference>
<dbReference type="RefSeq" id="XP_007416539.1">
    <property type="nucleotide sequence ID" value="XM_007416477.1"/>
</dbReference>
<dbReference type="OrthoDB" id="2507256at2759"/>
<feature type="region of interest" description="Disordered" evidence="1">
    <location>
        <begin position="207"/>
        <end position="228"/>
    </location>
</feature>
<organism evidence="3">
    <name type="scientific">Melampsora larici-populina (strain 98AG31 / pathotype 3-4-7)</name>
    <name type="common">Poplar leaf rust fungus</name>
    <dbReference type="NCBI Taxonomy" id="747676"/>
    <lineage>
        <taxon>Eukaryota</taxon>
        <taxon>Fungi</taxon>
        <taxon>Dikarya</taxon>
        <taxon>Basidiomycota</taxon>
        <taxon>Pucciniomycotina</taxon>
        <taxon>Pucciniomycetes</taxon>
        <taxon>Pucciniales</taxon>
        <taxon>Melampsoraceae</taxon>
        <taxon>Melampsora</taxon>
    </lineage>
</organism>
<proteinExistence type="predicted"/>
<feature type="compositionally biased region" description="Polar residues" evidence="1">
    <location>
        <begin position="36"/>
        <end position="52"/>
    </location>
</feature>
<evidence type="ECO:0000313" key="2">
    <source>
        <dbReference type="EMBL" id="EGG00136.1"/>
    </source>
</evidence>
<evidence type="ECO:0000313" key="3">
    <source>
        <dbReference type="Proteomes" id="UP000001072"/>
    </source>
</evidence>
<feature type="region of interest" description="Disordered" evidence="1">
    <location>
        <begin position="89"/>
        <end position="140"/>
    </location>
</feature>
<dbReference type="KEGG" id="mlr:MELLADRAFT_68029"/>